<feature type="transmembrane region" description="Helical" evidence="1">
    <location>
        <begin position="12"/>
        <end position="36"/>
    </location>
</feature>
<dbReference type="KEGG" id="mmag:MMAD_20090"/>
<keyword evidence="1" id="KW-1133">Transmembrane helix</keyword>
<keyword evidence="3" id="KW-1185">Reference proteome</keyword>
<name>A0A7I7XEV0_9MYCO</name>
<evidence type="ECO:0000313" key="2">
    <source>
        <dbReference type="EMBL" id="BBZ27714.1"/>
    </source>
</evidence>
<evidence type="ECO:0000256" key="1">
    <source>
        <dbReference type="SAM" id="Phobius"/>
    </source>
</evidence>
<evidence type="ECO:0008006" key="4">
    <source>
        <dbReference type="Google" id="ProtNLM"/>
    </source>
</evidence>
<organism evidence="2 3">
    <name type="scientific">Mycolicibacterium madagascariense</name>
    <dbReference type="NCBI Taxonomy" id="212765"/>
    <lineage>
        <taxon>Bacteria</taxon>
        <taxon>Bacillati</taxon>
        <taxon>Actinomycetota</taxon>
        <taxon>Actinomycetes</taxon>
        <taxon>Mycobacteriales</taxon>
        <taxon>Mycobacteriaceae</taxon>
        <taxon>Mycolicibacterium</taxon>
    </lineage>
</organism>
<accession>A0A7I7XEV0</accession>
<keyword evidence="1" id="KW-0472">Membrane</keyword>
<sequence length="176" mass="17236">MVVRQRIDWANYLNAVTLIFRPVVVTLGIATAAVMWPAHAHADVGTDAGTSALNGLGIGNNGAVSSAIAGAGQSICPMLVQPGSQLASMATQMTGHGGLAPTIAGWVATMVIQSQCPGWMTSIANGQMPAGLSAVTGLAGPALGLPSAGATSGLPFALPGAAPATPSTGLQIPGLS</sequence>
<evidence type="ECO:0000313" key="3">
    <source>
        <dbReference type="Proteomes" id="UP000466517"/>
    </source>
</evidence>
<proteinExistence type="predicted"/>
<reference evidence="2 3" key="1">
    <citation type="journal article" date="2019" name="Emerg. Microbes Infect.">
        <title>Comprehensive subspecies identification of 175 nontuberculous mycobacteria species based on 7547 genomic profiles.</title>
        <authorList>
            <person name="Matsumoto Y."/>
            <person name="Kinjo T."/>
            <person name="Motooka D."/>
            <person name="Nabeya D."/>
            <person name="Jung N."/>
            <person name="Uechi K."/>
            <person name="Horii T."/>
            <person name="Iida T."/>
            <person name="Fujita J."/>
            <person name="Nakamura S."/>
        </authorList>
    </citation>
    <scope>NUCLEOTIDE SEQUENCE [LARGE SCALE GENOMIC DNA]</scope>
    <source>
        <strain evidence="2 3">JCM 13574</strain>
    </source>
</reference>
<keyword evidence="1" id="KW-0812">Transmembrane</keyword>
<gene>
    <name evidence="2" type="ORF">MMAD_20090</name>
</gene>
<protein>
    <recommendedName>
        <fullName evidence="4">DUF732 domain-containing protein</fullName>
    </recommendedName>
</protein>
<dbReference type="EMBL" id="AP022610">
    <property type="protein sequence ID" value="BBZ27714.1"/>
    <property type="molecule type" value="Genomic_DNA"/>
</dbReference>
<dbReference type="AlphaFoldDB" id="A0A7I7XEV0"/>
<dbReference type="Proteomes" id="UP000466517">
    <property type="component" value="Chromosome"/>
</dbReference>